<name>H3BG88_LATCH</name>
<keyword evidence="10" id="KW-1185">Reference proteome</keyword>
<feature type="compositionally biased region" description="Basic and acidic residues" evidence="6">
    <location>
        <begin position="134"/>
        <end position="144"/>
    </location>
</feature>
<dbReference type="Ensembl" id="ENSLACT00000021049.1">
    <property type="protein sequence ID" value="ENSLACP00000020909.1"/>
    <property type="gene ID" value="ENSLACG00000018371.1"/>
</dbReference>
<feature type="compositionally biased region" description="Polar residues" evidence="6">
    <location>
        <begin position="1380"/>
        <end position="1390"/>
    </location>
</feature>
<evidence type="ECO:0000259" key="8">
    <source>
        <dbReference type="Pfam" id="PF14818"/>
    </source>
</evidence>
<dbReference type="InParanoid" id="H3BG88"/>
<feature type="coiled-coil region" evidence="5">
    <location>
        <begin position="1078"/>
        <end position="1105"/>
    </location>
</feature>
<evidence type="ECO:0000259" key="7">
    <source>
        <dbReference type="Pfam" id="PF11365"/>
    </source>
</evidence>
<dbReference type="STRING" id="7897.ENSLACP00000020909"/>
<dbReference type="EMBL" id="AFYH01003825">
    <property type="status" value="NOT_ANNOTATED_CDS"/>
    <property type="molecule type" value="Genomic_DNA"/>
</dbReference>
<keyword evidence="4" id="KW-0472">Membrane</keyword>
<feature type="coiled-coil region" evidence="5">
    <location>
        <begin position="801"/>
        <end position="835"/>
    </location>
</feature>
<keyword evidence="3 5" id="KW-0175">Coiled coil</keyword>
<feature type="compositionally biased region" description="Polar residues" evidence="6">
    <location>
        <begin position="1552"/>
        <end position="1563"/>
    </location>
</feature>
<dbReference type="EMBL" id="AFYH01003827">
    <property type="status" value="NOT_ANNOTATED_CDS"/>
    <property type="molecule type" value="Genomic_DNA"/>
</dbReference>
<dbReference type="eggNOG" id="KOG4787">
    <property type="taxonomic scope" value="Eukaryota"/>
</dbReference>
<dbReference type="OMA" id="DDMKDHS"/>
<sequence>MESGPGDQAVQKEPAAGEKKKINRAPSPARPKDVPGWSLKKPRGSGVGAGTALGAKGGLQARVSRRSPGNGLKTEKKASLKKGSSGGGEEEVGIPSEPCAPAAALCPTDSSSELSDCTSEENKLSLEGLSSDAESGRDAGRRLETPGSESAAGGLPAEDSASPVVDEQSAFSLDSKLQLSASLAFSDLTEELLDGMQDELLREMDELRSENDYLKDEIEELRSEMLEMRDLYMEEDVYQLQDLRQQLDQANKTCRILQYRLRKAERRSLRVAQTGQVDGELIRNLEQDVKVAKDISVRLHNELEAVEKKRIKLEEENEDLREKLIEMDLSKQVLQNEMDKLKENSLKKRGTRVGNKTDKKTSPQEDSADLKCQLHFAKEESALMCKKLSKLAKENDSMKEELVKYRSLYGDLDSSLSIDEVADSPHSREAELKVHLKLVEEEANILSRKIVELEIESRGLRAEMDEMKCQHEREFPSSDVKMVVASGSCGESGESIVELRRHLQFVEEEAELLRRSLIELEDQNKFLMNELNKYKSEHDLDMTMSEDSCSVISEPSQEELVTAKLQISELSGKVKKLQYENRVLLSNLQRCDLASCQSTRPIMETDAEAGDSAQCVPTLLSFTFDTPSLLRAKDFEVLLAIKDQAGLISKAIDLLISDTNGLMSGPRLCLDISCTEQPMSESSDNTETDSDSRMVDSIVVRLSILKRELSSFIQKVDNLGDSLKEQVESLSTLPDSGKSGTALAFLLQKERGLEFKQPEFREPDDWELSQNRGAESYLKSADVDQSRETTRDCKLYSSDDNESYSAEIQELQLVLSEAKDSIQGLQEQLSQERHLRREEAEIFTKKMFQQKEEHQKALLRREFELQSLHLQRRLEQKFWSQEKNLLLQESQQFKQNILLLYMKLKRFLRHWKQDMKLNSEGEDFLEVNSMKDLYLLIEEEELNPQQVEKKPAKGENSSENSPSECGPVLAGLKLILKDLCTDLREESRGMNELQQQFAKAKSAWEIEKTELKCQIAQLESKVGKQVCEKASLDLKSALMREREEHQHLLAESYSAVMDLTKQLQISEKNWNREKLDLLDRFDSEQKQWEQRARDMQNKINQLQKEADPWVLKHSNLEKNSSCWKETLQEILSEKELASETDVKGTNLKRTKSVSSMSEFESLLDSSPYLPDLEEHSKRNSKYANNDKTVTENKAKGILGASSWDCSMVSNAPTRDSTQKQIQRSYTAPDKTGIRIYYSPPVMRRLDGSLVQQNKEKIMVEPGFLFTMAKPEKTEELESSSENKCSRWLCNLSKQKRDLLDGTSVDHTVQSTPGFPSSLPDLEISGNMSDDMKEITNCMRQAIRSSSLERKVKNTSSQTVGVTSVGTQTIQTVSVGLQTESPRASIHTKNWSSRSSSLLSTRSKQISSSLNKVHSRIERPCCSPRYGSPKLQRKTSSKLESSKDRSLWHSSRQNESAWARSTTTRDSPVLSGINDGLSSLFSVVEHTSGSTESIWKPSPQESRTKTETPKYGIVQEFFRNVCGRSQSPTPGTEKPQKDTAVIEDGSKRADLSSLVSQSDNASKPSNKKLLKQNCSEEHKLPTLNQGSKDTNTRESAAALATANEDTACDCTSQSLTSCFARPSRSSARHATSHCQFHSSDPNRIEDKTSSSE</sequence>
<dbReference type="HOGENOM" id="CLU_002595_0_0_1"/>
<dbReference type="GO" id="GO:0016020">
    <property type="term" value="C:membrane"/>
    <property type="evidence" value="ECO:0007669"/>
    <property type="project" value="UniProtKB-SubCell"/>
</dbReference>
<dbReference type="GO" id="GO:0005615">
    <property type="term" value="C:extracellular space"/>
    <property type="evidence" value="ECO:0007669"/>
    <property type="project" value="InterPro"/>
</dbReference>
<evidence type="ECO:0000256" key="3">
    <source>
        <dbReference type="ARBA" id="ARBA00023054"/>
    </source>
</evidence>
<gene>
    <name evidence="9" type="primary">MTCL2</name>
</gene>
<dbReference type="GeneTree" id="ENSGT00950000182982"/>
<feature type="region of interest" description="Disordered" evidence="6">
    <location>
        <begin position="1545"/>
        <end position="1597"/>
    </location>
</feature>
<dbReference type="InterPro" id="IPR027882">
    <property type="entry name" value="SOGA1/2-like_CC"/>
</dbReference>
<feature type="compositionally biased region" description="Gly residues" evidence="6">
    <location>
        <begin position="45"/>
        <end position="57"/>
    </location>
</feature>
<feature type="domain" description="SOGA coiled-coil" evidence="7">
    <location>
        <begin position="366"/>
        <end position="460"/>
    </location>
</feature>
<dbReference type="PANTHER" id="PTHR15742:SF1">
    <property type="entry name" value="PROTEIN SOGA1"/>
    <property type="match status" value="1"/>
</dbReference>
<feature type="region of interest" description="Disordered" evidence="6">
    <location>
        <begin position="342"/>
        <end position="367"/>
    </location>
</feature>
<dbReference type="PANTHER" id="PTHR15742">
    <property type="entry name" value="GIRDIN"/>
    <property type="match status" value="1"/>
</dbReference>
<evidence type="ECO:0000256" key="5">
    <source>
        <dbReference type="SAM" id="Coils"/>
    </source>
</evidence>
<dbReference type="GO" id="GO:0010506">
    <property type="term" value="P:regulation of autophagy"/>
    <property type="evidence" value="ECO:0007669"/>
    <property type="project" value="InterPro"/>
</dbReference>
<reference evidence="9" key="3">
    <citation type="submission" date="2025-09" db="UniProtKB">
        <authorList>
            <consortium name="Ensembl"/>
        </authorList>
    </citation>
    <scope>IDENTIFICATION</scope>
</reference>
<dbReference type="EMBL" id="AFYH01003824">
    <property type="status" value="NOT_ANNOTATED_CDS"/>
    <property type="molecule type" value="Genomic_DNA"/>
</dbReference>
<dbReference type="EMBL" id="AFYH01003829">
    <property type="status" value="NOT_ANNOTATED_CDS"/>
    <property type="molecule type" value="Genomic_DNA"/>
</dbReference>
<organism evidence="9 10">
    <name type="scientific">Latimeria chalumnae</name>
    <name type="common">Coelacanth</name>
    <dbReference type="NCBI Taxonomy" id="7897"/>
    <lineage>
        <taxon>Eukaryota</taxon>
        <taxon>Metazoa</taxon>
        <taxon>Chordata</taxon>
        <taxon>Craniata</taxon>
        <taxon>Vertebrata</taxon>
        <taxon>Euteleostomi</taxon>
        <taxon>Coelacanthiformes</taxon>
        <taxon>Coelacanthidae</taxon>
        <taxon>Latimeria</taxon>
    </lineage>
</organism>
<protein>
    <submittedName>
        <fullName evidence="9">Microtubule crosslinking factor 2</fullName>
    </submittedName>
</protein>
<evidence type="ECO:0000256" key="2">
    <source>
        <dbReference type="ARBA" id="ARBA00022553"/>
    </source>
</evidence>
<feature type="region of interest" description="Disordered" evidence="6">
    <location>
        <begin position="1380"/>
        <end position="1469"/>
    </location>
</feature>
<dbReference type="EMBL" id="AFYH01003826">
    <property type="status" value="NOT_ANNOTATED_CDS"/>
    <property type="molecule type" value="Genomic_DNA"/>
</dbReference>
<dbReference type="Pfam" id="PF11365">
    <property type="entry name" value="SOGA"/>
    <property type="match status" value="2"/>
</dbReference>
<evidence type="ECO:0000313" key="10">
    <source>
        <dbReference type="Proteomes" id="UP000008672"/>
    </source>
</evidence>
<comment type="subcellular location">
    <subcellularLocation>
        <location evidence="1">Membrane</location>
    </subcellularLocation>
</comment>
<feature type="coiled-coil region" evidence="5">
    <location>
        <begin position="496"/>
        <end position="537"/>
    </location>
</feature>
<reference evidence="9" key="2">
    <citation type="submission" date="2025-08" db="UniProtKB">
        <authorList>
            <consortium name="Ensembl"/>
        </authorList>
    </citation>
    <scope>IDENTIFICATION</scope>
</reference>
<feature type="region of interest" description="Disordered" evidence="6">
    <location>
        <begin position="1628"/>
        <end position="1651"/>
    </location>
</feature>
<feature type="compositionally biased region" description="Basic and acidic residues" evidence="6">
    <location>
        <begin position="1639"/>
        <end position="1651"/>
    </location>
</feature>
<dbReference type="GO" id="GO:0008286">
    <property type="term" value="P:insulin receptor signaling pathway"/>
    <property type="evidence" value="ECO:0007669"/>
    <property type="project" value="TreeGrafter"/>
</dbReference>
<feature type="region of interest" description="Disordered" evidence="6">
    <location>
        <begin position="1487"/>
        <end position="1509"/>
    </location>
</feature>
<feature type="region of interest" description="Disordered" evidence="6">
    <location>
        <begin position="945"/>
        <end position="965"/>
    </location>
</feature>
<keyword evidence="2" id="KW-0597">Phosphoprotein</keyword>
<feature type="coiled-coil region" evidence="5">
    <location>
        <begin position="436"/>
        <end position="470"/>
    </location>
</feature>
<feature type="domain" description="SOGA coiled-coil" evidence="7">
    <location>
        <begin position="496"/>
        <end position="584"/>
    </location>
</feature>
<feature type="compositionally biased region" description="Low complexity" evidence="6">
    <location>
        <begin position="1391"/>
        <end position="1409"/>
    </location>
</feature>
<dbReference type="InterPro" id="IPR027881">
    <property type="entry name" value="SOGA_CC"/>
</dbReference>
<feature type="domain" description="SOGA 1/2-like coiled-coil" evidence="8">
    <location>
        <begin position="1057"/>
        <end position="1109"/>
    </location>
</feature>
<evidence type="ECO:0000313" key="9">
    <source>
        <dbReference type="Ensembl" id="ENSLACP00000020909.1"/>
    </source>
</evidence>
<dbReference type="InterPro" id="IPR049885">
    <property type="entry name" value="MTCL1-3"/>
</dbReference>
<feature type="compositionally biased region" description="Polar residues" evidence="6">
    <location>
        <begin position="108"/>
        <end position="117"/>
    </location>
</feature>
<dbReference type="Proteomes" id="UP000008672">
    <property type="component" value="Unassembled WGS sequence"/>
</dbReference>
<dbReference type="FunCoup" id="H3BG88">
    <property type="interactions" value="675"/>
</dbReference>
<evidence type="ECO:0000256" key="6">
    <source>
        <dbReference type="SAM" id="MobiDB-lite"/>
    </source>
</evidence>
<feature type="coiled-coil region" evidence="5">
    <location>
        <begin position="976"/>
        <end position="1021"/>
    </location>
</feature>
<evidence type="ECO:0000256" key="4">
    <source>
        <dbReference type="ARBA" id="ARBA00023136"/>
    </source>
</evidence>
<accession>H3BG88</accession>
<dbReference type="EMBL" id="AFYH01003828">
    <property type="status" value="NOT_ANNOTATED_CDS"/>
    <property type="molecule type" value="Genomic_DNA"/>
</dbReference>
<evidence type="ECO:0000256" key="1">
    <source>
        <dbReference type="ARBA" id="ARBA00004370"/>
    </source>
</evidence>
<feature type="region of interest" description="Disordered" evidence="6">
    <location>
        <begin position="1"/>
        <end position="166"/>
    </location>
</feature>
<proteinExistence type="predicted"/>
<feature type="compositionally biased region" description="Polar residues" evidence="6">
    <location>
        <begin position="1447"/>
        <end position="1465"/>
    </location>
</feature>
<reference evidence="10" key="1">
    <citation type="submission" date="2011-08" db="EMBL/GenBank/DDBJ databases">
        <title>The draft genome of Latimeria chalumnae.</title>
        <authorList>
            <person name="Di Palma F."/>
            <person name="Alfoldi J."/>
            <person name="Johnson J."/>
            <person name="Berlin A."/>
            <person name="Gnerre S."/>
            <person name="Jaffe D."/>
            <person name="MacCallum I."/>
            <person name="Young S."/>
            <person name="Walker B.J."/>
            <person name="Lander E."/>
            <person name="Lindblad-Toh K."/>
        </authorList>
    </citation>
    <scope>NUCLEOTIDE SEQUENCE [LARGE SCALE GENOMIC DNA]</scope>
    <source>
        <strain evidence="10">Wild caught</strain>
    </source>
</reference>
<dbReference type="Pfam" id="PF14818">
    <property type="entry name" value="SOGA1-2-like_CC"/>
    <property type="match status" value="1"/>
</dbReference>